<accession>F6HYD0</accession>
<organism evidence="1 2">
    <name type="scientific">Vitis vinifera</name>
    <name type="common">Grape</name>
    <dbReference type="NCBI Taxonomy" id="29760"/>
    <lineage>
        <taxon>Eukaryota</taxon>
        <taxon>Viridiplantae</taxon>
        <taxon>Streptophyta</taxon>
        <taxon>Embryophyta</taxon>
        <taxon>Tracheophyta</taxon>
        <taxon>Spermatophyta</taxon>
        <taxon>Magnoliopsida</taxon>
        <taxon>eudicotyledons</taxon>
        <taxon>Gunneridae</taxon>
        <taxon>Pentapetalae</taxon>
        <taxon>rosids</taxon>
        <taxon>Vitales</taxon>
        <taxon>Vitaceae</taxon>
        <taxon>Viteae</taxon>
        <taxon>Vitis</taxon>
    </lineage>
</organism>
<dbReference type="HOGENOM" id="CLU_3411326_0_0_1"/>
<name>F6HYD0_VITVI</name>
<dbReference type="InParanoid" id="F6HYD0"/>
<dbReference type="Proteomes" id="UP000009183">
    <property type="component" value="Chromosome 9"/>
</dbReference>
<evidence type="ECO:0000313" key="1">
    <source>
        <dbReference type="EMBL" id="CCB59453.1"/>
    </source>
</evidence>
<reference evidence="2" key="1">
    <citation type="journal article" date="2007" name="Nature">
        <title>The grapevine genome sequence suggests ancestral hexaploidization in major angiosperm phyla.</title>
        <authorList>
            <consortium name="The French-Italian Public Consortium for Grapevine Genome Characterization."/>
            <person name="Jaillon O."/>
            <person name="Aury J.-M."/>
            <person name="Noel B."/>
            <person name="Policriti A."/>
            <person name="Clepet C."/>
            <person name="Casagrande A."/>
            <person name="Choisne N."/>
            <person name="Aubourg S."/>
            <person name="Vitulo N."/>
            <person name="Jubin C."/>
            <person name="Vezzi A."/>
            <person name="Legeai F."/>
            <person name="Hugueney P."/>
            <person name="Dasilva C."/>
            <person name="Horner D."/>
            <person name="Mica E."/>
            <person name="Jublot D."/>
            <person name="Poulain J."/>
            <person name="Bruyere C."/>
            <person name="Billault A."/>
            <person name="Segurens B."/>
            <person name="Gouyvenoux M."/>
            <person name="Ugarte E."/>
            <person name="Cattonaro F."/>
            <person name="Anthouard V."/>
            <person name="Vico V."/>
            <person name="Del Fabbro C."/>
            <person name="Alaux M."/>
            <person name="Di Gaspero G."/>
            <person name="Dumas V."/>
            <person name="Felice N."/>
            <person name="Paillard S."/>
            <person name="Juman I."/>
            <person name="Moroldo M."/>
            <person name="Scalabrin S."/>
            <person name="Canaguier A."/>
            <person name="Le Clainche I."/>
            <person name="Malacrida G."/>
            <person name="Durand E."/>
            <person name="Pesole G."/>
            <person name="Laucou V."/>
            <person name="Chatelet P."/>
            <person name="Merdinoglu D."/>
            <person name="Delledonne M."/>
            <person name="Pezzotti M."/>
            <person name="Lecharny A."/>
            <person name="Scarpelli C."/>
            <person name="Artiguenave F."/>
            <person name="Pe M.E."/>
            <person name="Valle G."/>
            <person name="Morgante M."/>
            <person name="Caboche M."/>
            <person name="Adam-Blondon A.-F."/>
            <person name="Weissenbach J."/>
            <person name="Quetier F."/>
            <person name="Wincker P."/>
        </authorList>
    </citation>
    <scope>NUCLEOTIDE SEQUENCE [LARGE SCALE GENOMIC DNA]</scope>
    <source>
        <strain evidence="2">cv. Pinot noir / PN40024</strain>
    </source>
</reference>
<sequence>MDMGLMVVGIEPETMCLFHTFRHWSLSCP</sequence>
<dbReference type="PaxDb" id="29760-VIT_09s0002g04030.t01"/>
<dbReference type="AlphaFoldDB" id="F6HYD0"/>
<proteinExistence type="predicted"/>
<keyword evidence="2" id="KW-1185">Reference proteome</keyword>
<dbReference type="STRING" id="29760.F6HYD0"/>
<gene>
    <name evidence="1" type="ordered locus">VIT_09s0002g04030</name>
</gene>
<dbReference type="EMBL" id="FN596494">
    <property type="protein sequence ID" value="CCB59453.1"/>
    <property type="molecule type" value="Genomic_DNA"/>
</dbReference>
<evidence type="ECO:0000313" key="2">
    <source>
        <dbReference type="Proteomes" id="UP000009183"/>
    </source>
</evidence>
<protein>
    <submittedName>
        <fullName evidence="1">Uncharacterized protein</fullName>
    </submittedName>
</protein>